<dbReference type="AlphaFoldDB" id="A0A9W4XFP8"/>
<dbReference type="PANTHER" id="PTHR10300:SF14">
    <property type="entry name" value="PROTEIN SARAH"/>
    <property type="match status" value="1"/>
</dbReference>
<reference evidence="3" key="1">
    <citation type="submission" date="2022-12" db="EMBL/GenBank/DDBJ databases">
        <authorList>
            <person name="Brejova B."/>
        </authorList>
    </citation>
    <scope>NUCLEOTIDE SEQUENCE</scope>
</reference>
<sequence length="223" mass="25889">MARKATNTLILTNLQPELLYAPKALIQYIQNKNYLIQLIVLVKFSRILIISETPTISKEIFKHLQDSKFDFNISYSLKDNYFSFNSSDLDEIIGCEKEYLELPNDLESRRFLISPPLSPHSEWNDWNKLEDGPNEKSVYSPNELSHLLWERLGGFESDIVKKFHKLEDKNEEEEDDDDEVDISTEPELLFKDIENGVPAIILNPTNNKESDQPMPRTTLPPTM</sequence>
<name>A0A9W4XFP8_9ASCO</name>
<evidence type="ECO:0000313" key="4">
    <source>
        <dbReference type="Proteomes" id="UP001152885"/>
    </source>
</evidence>
<dbReference type="InterPro" id="IPR006931">
    <property type="entry name" value="Calcipressin"/>
</dbReference>
<evidence type="ECO:0000256" key="1">
    <source>
        <dbReference type="ARBA" id="ARBA00008209"/>
    </source>
</evidence>
<evidence type="ECO:0000313" key="3">
    <source>
        <dbReference type="EMBL" id="CAI5760702.1"/>
    </source>
</evidence>
<gene>
    <name evidence="3" type="ORF">CANVERA_P5210</name>
</gene>
<dbReference type="GO" id="GO:0008597">
    <property type="term" value="F:calcium-dependent protein serine/threonine phosphatase regulator activity"/>
    <property type="evidence" value="ECO:0007669"/>
    <property type="project" value="TreeGrafter"/>
</dbReference>
<dbReference type="EMBL" id="CANTUO010000007">
    <property type="protein sequence ID" value="CAI5760702.1"/>
    <property type="molecule type" value="Genomic_DNA"/>
</dbReference>
<dbReference type="Proteomes" id="UP001152885">
    <property type="component" value="Unassembled WGS sequence"/>
</dbReference>
<dbReference type="OrthoDB" id="17212at2759"/>
<feature type="region of interest" description="Disordered" evidence="2">
    <location>
        <begin position="201"/>
        <end position="223"/>
    </location>
</feature>
<dbReference type="GO" id="GO:0019722">
    <property type="term" value="P:calcium-mediated signaling"/>
    <property type="evidence" value="ECO:0007669"/>
    <property type="project" value="InterPro"/>
</dbReference>
<proteinExistence type="inferred from homology"/>
<protein>
    <submittedName>
        <fullName evidence="3">Uncharacterized protein</fullName>
    </submittedName>
</protein>
<dbReference type="Pfam" id="PF04847">
    <property type="entry name" value="Calcipressin"/>
    <property type="match status" value="1"/>
</dbReference>
<comment type="similarity">
    <text evidence="1">Belongs to the RCAN family.</text>
</comment>
<evidence type="ECO:0000256" key="2">
    <source>
        <dbReference type="SAM" id="MobiDB-lite"/>
    </source>
</evidence>
<dbReference type="GO" id="GO:0005634">
    <property type="term" value="C:nucleus"/>
    <property type="evidence" value="ECO:0007669"/>
    <property type="project" value="TreeGrafter"/>
</dbReference>
<accession>A0A9W4XFP8</accession>
<dbReference type="GO" id="GO:0005737">
    <property type="term" value="C:cytoplasm"/>
    <property type="evidence" value="ECO:0007669"/>
    <property type="project" value="TreeGrafter"/>
</dbReference>
<keyword evidence="4" id="KW-1185">Reference proteome</keyword>
<dbReference type="PANTHER" id="PTHR10300">
    <property type="entry name" value="CALCIPRESSIN"/>
    <property type="match status" value="1"/>
</dbReference>
<organism evidence="3 4">
    <name type="scientific">Candida verbasci</name>
    <dbReference type="NCBI Taxonomy" id="1227364"/>
    <lineage>
        <taxon>Eukaryota</taxon>
        <taxon>Fungi</taxon>
        <taxon>Dikarya</taxon>
        <taxon>Ascomycota</taxon>
        <taxon>Saccharomycotina</taxon>
        <taxon>Pichiomycetes</taxon>
        <taxon>Debaryomycetaceae</taxon>
        <taxon>Candida/Lodderomyces clade</taxon>
        <taxon>Candida</taxon>
    </lineage>
</organism>
<comment type="caution">
    <text evidence="3">The sequence shown here is derived from an EMBL/GenBank/DDBJ whole genome shotgun (WGS) entry which is preliminary data.</text>
</comment>